<dbReference type="InterPro" id="IPR022637">
    <property type="entry name" value="DNA_polIII_beta_cen"/>
</dbReference>
<dbReference type="RefSeq" id="WP_307479701.1">
    <property type="nucleotide sequence ID" value="NZ_JAUSUB010000041.1"/>
</dbReference>
<dbReference type="Pfam" id="PF00712">
    <property type="entry name" value="DNA_pol3_beta"/>
    <property type="match status" value="1"/>
</dbReference>
<keyword evidence="17" id="KW-1185">Reference proteome</keyword>
<evidence type="ECO:0000256" key="3">
    <source>
        <dbReference type="ARBA" id="ARBA00021035"/>
    </source>
</evidence>
<evidence type="ECO:0000256" key="12">
    <source>
        <dbReference type="ARBA" id="ARBA00033276"/>
    </source>
</evidence>
<evidence type="ECO:0000256" key="7">
    <source>
        <dbReference type="ARBA" id="ARBA00022705"/>
    </source>
</evidence>
<gene>
    <name evidence="16" type="ORF">J2S17_005434</name>
</gene>
<organism evidence="16 17">
    <name type="scientific">Cytobacillus purgationiresistens</name>
    <dbReference type="NCBI Taxonomy" id="863449"/>
    <lineage>
        <taxon>Bacteria</taxon>
        <taxon>Bacillati</taxon>
        <taxon>Bacillota</taxon>
        <taxon>Bacilli</taxon>
        <taxon>Bacillales</taxon>
        <taxon>Bacillaceae</taxon>
        <taxon>Cytobacillus</taxon>
    </lineage>
</organism>
<evidence type="ECO:0000256" key="6">
    <source>
        <dbReference type="ARBA" id="ARBA00022695"/>
    </source>
</evidence>
<dbReference type="Gene3D" id="3.70.10.10">
    <property type="match status" value="1"/>
</dbReference>
<dbReference type="Pfam" id="PF02767">
    <property type="entry name" value="DNA_pol3_beta_2"/>
    <property type="match status" value="1"/>
</dbReference>
<dbReference type="InterPro" id="IPR046938">
    <property type="entry name" value="DNA_clamp_sf"/>
</dbReference>
<dbReference type="CDD" id="cd00140">
    <property type="entry name" value="beta_clamp"/>
    <property type="match status" value="1"/>
</dbReference>
<dbReference type="SMART" id="SM00480">
    <property type="entry name" value="POL3Bc"/>
    <property type="match status" value="1"/>
</dbReference>
<dbReference type="PANTHER" id="PTHR30478">
    <property type="entry name" value="DNA POLYMERASE III SUBUNIT BETA"/>
    <property type="match status" value="1"/>
</dbReference>
<evidence type="ECO:0000259" key="13">
    <source>
        <dbReference type="Pfam" id="PF00712"/>
    </source>
</evidence>
<keyword evidence="8" id="KW-0239">DNA-directed DNA polymerase</keyword>
<dbReference type="InterPro" id="IPR022635">
    <property type="entry name" value="DNA_polIII_beta_C"/>
</dbReference>
<dbReference type="PANTHER" id="PTHR30478:SF0">
    <property type="entry name" value="BETA SLIDING CLAMP"/>
    <property type="match status" value="1"/>
</dbReference>
<dbReference type="EMBL" id="JAUSUB010000041">
    <property type="protein sequence ID" value="MDQ0273502.1"/>
    <property type="molecule type" value="Genomic_DNA"/>
</dbReference>
<evidence type="ECO:0000256" key="5">
    <source>
        <dbReference type="ARBA" id="ARBA00022679"/>
    </source>
</evidence>
<evidence type="ECO:0000256" key="1">
    <source>
        <dbReference type="ARBA" id="ARBA00004496"/>
    </source>
</evidence>
<evidence type="ECO:0000313" key="16">
    <source>
        <dbReference type="EMBL" id="MDQ0273502.1"/>
    </source>
</evidence>
<evidence type="ECO:0000259" key="15">
    <source>
        <dbReference type="Pfam" id="PF02768"/>
    </source>
</evidence>
<evidence type="ECO:0000256" key="10">
    <source>
        <dbReference type="ARBA" id="ARBA00030988"/>
    </source>
</evidence>
<evidence type="ECO:0000256" key="9">
    <source>
        <dbReference type="ARBA" id="ARBA00023125"/>
    </source>
</evidence>
<dbReference type="GO" id="GO:0003887">
    <property type="term" value="F:DNA-directed DNA polymerase activity"/>
    <property type="evidence" value="ECO:0007669"/>
    <property type="project" value="UniProtKB-EC"/>
</dbReference>
<comment type="subcellular location">
    <subcellularLocation>
        <location evidence="1">Cytoplasm</location>
    </subcellularLocation>
</comment>
<dbReference type="InterPro" id="IPR022634">
    <property type="entry name" value="DNA_polIII_beta_N"/>
</dbReference>
<dbReference type="InterPro" id="IPR001001">
    <property type="entry name" value="DNA_polIII_beta"/>
</dbReference>
<feature type="domain" description="DNA polymerase III beta sliding clamp C-terminal" evidence="15">
    <location>
        <begin position="244"/>
        <end position="363"/>
    </location>
</feature>
<protein>
    <recommendedName>
        <fullName evidence="3">Beta sliding clamp</fullName>
    </recommendedName>
    <alternativeName>
        <fullName evidence="12">Beta-clamp processivity factor</fullName>
    </alternativeName>
    <alternativeName>
        <fullName evidence="10">DNA polymerase III beta sliding clamp subunit</fullName>
    </alternativeName>
    <alternativeName>
        <fullName evidence="11">DNA polymerase III subunit beta</fullName>
    </alternativeName>
</protein>
<keyword evidence="7" id="KW-0235">DNA replication</keyword>
<comment type="similarity">
    <text evidence="2">Belongs to the beta sliding clamp family.</text>
</comment>
<keyword evidence="6 16" id="KW-0548">Nucleotidyltransferase</keyword>
<keyword evidence="5 16" id="KW-0808">Transferase</keyword>
<dbReference type="Proteomes" id="UP001238088">
    <property type="component" value="Unassembled WGS sequence"/>
</dbReference>
<evidence type="ECO:0000313" key="17">
    <source>
        <dbReference type="Proteomes" id="UP001238088"/>
    </source>
</evidence>
<feature type="domain" description="DNA polymerase III beta sliding clamp N-terminal" evidence="13">
    <location>
        <begin position="1"/>
        <end position="120"/>
    </location>
</feature>
<dbReference type="NCBIfam" id="TIGR00663">
    <property type="entry name" value="dnan"/>
    <property type="match status" value="1"/>
</dbReference>
<dbReference type="Gene3D" id="3.10.150.10">
    <property type="entry name" value="DNA Polymerase III, subunit A, domain 2"/>
    <property type="match status" value="1"/>
</dbReference>
<evidence type="ECO:0000259" key="14">
    <source>
        <dbReference type="Pfam" id="PF02767"/>
    </source>
</evidence>
<keyword evidence="9" id="KW-0238">DNA-binding</keyword>
<dbReference type="SUPFAM" id="SSF55979">
    <property type="entry name" value="DNA clamp"/>
    <property type="match status" value="3"/>
</dbReference>
<evidence type="ECO:0000256" key="8">
    <source>
        <dbReference type="ARBA" id="ARBA00022932"/>
    </source>
</evidence>
<evidence type="ECO:0000256" key="11">
    <source>
        <dbReference type="ARBA" id="ARBA00033275"/>
    </source>
</evidence>
<name>A0ABU0ARS6_9BACI</name>
<evidence type="ECO:0000256" key="4">
    <source>
        <dbReference type="ARBA" id="ARBA00022490"/>
    </source>
</evidence>
<comment type="caution">
    <text evidence="16">The sequence shown here is derived from an EMBL/GenBank/DDBJ whole genome shotgun (WGS) entry which is preliminary data.</text>
</comment>
<sequence>MNFTISSKSLDKVNKKIEKVLKAKSALSIYENVLVRAEEQAVYFTVSDGNESIVHRLLAVENELTVKSIGAAVLSQECLSLMKNLKGDISLEVMEKVVKVTQQKTEVTFAVLDAEDFPMIQQEKNTKAITLSGKEFENIVKKTNISASDKDSRPILTGIHMFFSEHGNVFTSTDSHRLSQIKQGSFGEELTIVVPAKILSNMVSVFDLDESVMIFPSDNQIIFFNGNTFYYTRKLEGTYPKVDQLIPQEFSSNLVVDKEEFYQAVDLISMLGGKEKAFLLKINGLFLKVSAGAETSKGNKEIAFDTYDGPENLEVKLSGKFVCSAIKEMDSKKILIGFNGPEKPVVIRPMSENNTEIQLVLPIRIK</sequence>
<accession>A0ABU0ARS6</accession>
<dbReference type="Pfam" id="PF02768">
    <property type="entry name" value="DNA_pol3_beta_3"/>
    <property type="match status" value="1"/>
</dbReference>
<feature type="domain" description="DNA polymerase III beta sliding clamp central" evidence="14">
    <location>
        <begin position="131"/>
        <end position="241"/>
    </location>
</feature>
<proteinExistence type="inferred from homology"/>
<reference evidence="16 17" key="1">
    <citation type="submission" date="2023-07" db="EMBL/GenBank/DDBJ databases">
        <title>Genomic Encyclopedia of Type Strains, Phase IV (KMG-IV): sequencing the most valuable type-strain genomes for metagenomic binning, comparative biology and taxonomic classification.</title>
        <authorList>
            <person name="Goeker M."/>
        </authorList>
    </citation>
    <scope>NUCLEOTIDE SEQUENCE [LARGE SCALE GENOMIC DNA]</scope>
    <source>
        <strain evidence="16 17">DSM 23494</strain>
    </source>
</reference>
<keyword evidence="4" id="KW-0963">Cytoplasm</keyword>
<evidence type="ECO:0000256" key="2">
    <source>
        <dbReference type="ARBA" id="ARBA00010752"/>
    </source>
</evidence>